<keyword evidence="6" id="KW-0539">Nucleus</keyword>
<dbReference type="InterPro" id="IPR051059">
    <property type="entry name" value="VerF-like"/>
</dbReference>
<dbReference type="SMART" id="SM00066">
    <property type="entry name" value="GAL4"/>
    <property type="match status" value="1"/>
</dbReference>
<dbReference type="GO" id="GO:0006351">
    <property type="term" value="P:DNA-templated transcription"/>
    <property type="evidence" value="ECO:0007669"/>
    <property type="project" value="InterPro"/>
</dbReference>
<evidence type="ECO:0000256" key="6">
    <source>
        <dbReference type="ARBA" id="ARBA00023242"/>
    </source>
</evidence>
<dbReference type="CDD" id="cd00067">
    <property type="entry name" value="GAL4"/>
    <property type="match status" value="1"/>
</dbReference>
<reference evidence="9" key="1">
    <citation type="journal article" date="2020" name="Stud. Mycol.">
        <title>101 Dothideomycetes genomes: a test case for predicting lifestyles and emergence of pathogens.</title>
        <authorList>
            <person name="Haridas S."/>
            <person name="Albert R."/>
            <person name="Binder M."/>
            <person name="Bloem J."/>
            <person name="Labutti K."/>
            <person name="Salamov A."/>
            <person name="Andreopoulos B."/>
            <person name="Baker S."/>
            <person name="Barry K."/>
            <person name="Bills G."/>
            <person name="Bluhm B."/>
            <person name="Cannon C."/>
            <person name="Castanera R."/>
            <person name="Culley D."/>
            <person name="Daum C."/>
            <person name="Ezra D."/>
            <person name="Gonzalez J."/>
            <person name="Henrissat B."/>
            <person name="Kuo A."/>
            <person name="Liang C."/>
            <person name="Lipzen A."/>
            <person name="Lutzoni F."/>
            <person name="Magnuson J."/>
            <person name="Mondo S."/>
            <person name="Nolan M."/>
            <person name="Ohm R."/>
            <person name="Pangilinan J."/>
            <person name="Park H.-J."/>
            <person name="Ramirez L."/>
            <person name="Alfaro M."/>
            <person name="Sun H."/>
            <person name="Tritt A."/>
            <person name="Yoshinaga Y."/>
            <person name="Zwiers L.-H."/>
            <person name="Turgeon B."/>
            <person name="Goodwin S."/>
            <person name="Spatafora J."/>
            <person name="Crous P."/>
            <person name="Grigoriev I."/>
        </authorList>
    </citation>
    <scope>NUCLEOTIDE SEQUENCE</scope>
    <source>
        <strain evidence="9">CBS 109.77</strain>
    </source>
</reference>
<feature type="domain" description="Zn(2)-C6 fungal-type" evidence="8">
    <location>
        <begin position="52"/>
        <end position="81"/>
    </location>
</feature>
<feature type="compositionally biased region" description="Low complexity" evidence="7">
    <location>
        <begin position="106"/>
        <end position="124"/>
    </location>
</feature>
<proteinExistence type="predicted"/>
<keyword evidence="4" id="KW-0863">Zinc-finger</keyword>
<dbReference type="Pfam" id="PF00172">
    <property type="entry name" value="Zn_clus"/>
    <property type="match status" value="1"/>
</dbReference>
<protein>
    <recommendedName>
        <fullName evidence="8">Zn(2)-C6 fungal-type domain-containing protein</fullName>
    </recommendedName>
</protein>
<dbReference type="InterPro" id="IPR007219">
    <property type="entry name" value="XnlR_reg_dom"/>
</dbReference>
<evidence type="ECO:0000256" key="1">
    <source>
        <dbReference type="ARBA" id="ARBA00004123"/>
    </source>
</evidence>
<comment type="subcellular location">
    <subcellularLocation>
        <location evidence="1">Nucleus</location>
    </subcellularLocation>
</comment>
<keyword evidence="10" id="KW-1185">Reference proteome</keyword>
<keyword evidence="2" id="KW-0479">Metal-binding</keyword>
<dbReference type="SUPFAM" id="SSF57701">
    <property type="entry name" value="Zn2/Cys6 DNA-binding domain"/>
    <property type="match status" value="1"/>
</dbReference>
<dbReference type="PROSITE" id="PS00463">
    <property type="entry name" value="ZN2_CY6_FUNGAL_1"/>
    <property type="match status" value="1"/>
</dbReference>
<dbReference type="EMBL" id="MU001824">
    <property type="protein sequence ID" value="KAF2796691.1"/>
    <property type="molecule type" value="Genomic_DNA"/>
</dbReference>
<dbReference type="GO" id="GO:0000981">
    <property type="term" value="F:DNA-binding transcription factor activity, RNA polymerase II-specific"/>
    <property type="evidence" value="ECO:0007669"/>
    <property type="project" value="InterPro"/>
</dbReference>
<evidence type="ECO:0000313" key="10">
    <source>
        <dbReference type="Proteomes" id="UP000799757"/>
    </source>
</evidence>
<sequence>MKRSTMDRETMSASSAIPNTTVDILRRHYKTCKSRGDHPVPGPQKRGRRKQACDRCATFKMACDRSRPCYACLSNNTACTWNRVQATVVNTQIITDERQRNDTALSVTPYSPESSPSESNVAAPPQSPESLSVVETPGFMLEKMPIPFLMNFVTSESRSLPETFGYSNVAPEPLPKLLSPGANARRSSWLLTEGATMPVPTYSGGASNNSILDELPIMSDILSQRPHISAMEPQASYGGVPTYENPPPRDSHPADGISHSLELMEHPSIPSDASISTNTRISELVMQLASIYITLPKGHPARASNVRMEDIDEFLTTSKIRTVSQTYFHHFYSHLPILHRPSFNVETTSLRLVLVVYLGGALFSSLDDLIHMARSFLDLAEEYIFQDPFFEQLSKWDSQREPVQDCDSNIQAVQAALNIIFLQNWEGNNQARRRIRAERFSSVVMGSRAMQLTSACNPLFIQIQEGQSTLFSWHKFIKYEERLRLMYYIFILDSIFCIFHNYTPRLALAELSTEIPCWIEAFSATSSAECFQIACDQKHLRPLSLRKLVKLFMCEEPPSQETQNLLKGLRTLELFLIVNALHTIIWTTRTSLLGSFLLVPIEQALNRWEILWESHMSSTSARHFKRLGFVKNAIEFWWLAKLLIHATTVMSLDQNSGDGTCYADGENRDPGNGVAVAAVRPCDNDMVYISRLMGLFSSRGSLHHR</sequence>
<dbReference type="OrthoDB" id="654211at2759"/>
<gene>
    <name evidence="9" type="ORF">K505DRAFT_157248</name>
</gene>
<dbReference type="Proteomes" id="UP000799757">
    <property type="component" value="Unassembled WGS sequence"/>
</dbReference>
<dbReference type="PANTHER" id="PTHR40626:SF11">
    <property type="entry name" value="ZINC FINGER PROTEIN YPR022C"/>
    <property type="match status" value="1"/>
</dbReference>
<dbReference type="Pfam" id="PF04082">
    <property type="entry name" value="Fungal_trans"/>
    <property type="match status" value="1"/>
</dbReference>
<accession>A0A6A6XJR4</accession>
<dbReference type="GO" id="GO:0000785">
    <property type="term" value="C:chromatin"/>
    <property type="evidence" value="ECO:0007669"/>
    <property type="project" value="TreeGrafter"/>
</dbReference>
<organism evidence="9 10">
    <name type="scientific">Melanomma pulvis-pyrius CBS 109.77</name>
    <dbReference type="NCBI Taxonomy" id="1314802"/>
    <lineage>
        <taxon>Eukaryota</taxon>
        <taxon>Fungi</taxon>
        <taxon>Dikarya</taxon>
        <taxon>Ascomycota</taxon>
        <taxon>Pezizomycotina</taxon>
        <taxon>Dothideomycetes</taxon>
        <taxon>Pleosporomycetidae</taxon>
        <taxon>Pleosporales</taxon>
        <taxon>Melanommataceae</taxon>
        <taxon>Melanomma</taxon>
    </lineage>
</organism>
<evidence type="ECO:0000256" key="4">
    <source>
        <dbReference type="ARBA" id="ARBA00022771"/>
    </source>
</evidence>
<evidence type="ECO:0000256" key="5">
    <source>
        <dbReference type="ARBA" id="ARBA00022833"/>
    </source>
</evidence>
<dbReference type="Gene3D" id="4.10.240.10">
    <property type="entry name" value="Zn(2)-C6 fungal-type DNA-binding domain"/>
    <property type="match status" value="1"/>
</dbReference>
<evidence type="ECO:0000256" key="7">
    <source>
        <dbReference type="SAM" id="MobiDB-lite"/>
    </source>
</evidence>
<dbReference type="GO" id="GO:0008270">
    <property type="term" value="F:zinc ion binding"/>
    <property type="evidence" value="ECO:0007669"/>
    <property type="project" value="UniProtKB-KW"/>
</dbReference>
<keyword evidence="3" id="KW-0677">Repeat</keyword>
<dbReference type="PROSITE" id="PS50048">
    <property type="entry name" value="ZN2_CY6_FUNGAL_2"/>
    <property type="match status" value="1"/>
</dbReference>
<dbReference type="PANTHER" id="PTHR40626">
    <property type="entry name" value="MIP31509P"/>
    <property type="match status" value="1"/>
</dbReference>
<dbReference type="GO" id="GO:0005634">
    <property type="term" value="C:nucleus"/>
    <property type="evidence" value="ECO:0007669"/>
    <property type="project" value="UniProtKB-SubCell"/>
</dbReference>
<evidence type="ECO:0000313" key="9">
    <source>
        <dbReference type="EMBL" id="KAF2796691.1"/>
    </source>
</evidence>
<dbReference type="GO" id="GO:0000978">
    <property type="term" value="F:RNA polymerase II cis-regulatory region sequence-specific DNA binding"/>
    <property type="evidence" value="ECO:0007669"/>
    <property type="project" value="InterPro"/>
</dbReference>
<dbReference type="CDD" id="cd12148">
    <property type="entry name" value="fungal_TF_MHR"/>
    <property type="match status" value="1"/>
</dbReference>
<dbReference type="InterPro" id="IPR036864">
    <property type="entry name" value="Zn2-C6_fun-type_DNA-bd_sf"/>
</dbReference>
<evidence type="ECO:0000259" key="8">
    <source>
        <dbReference type="PROSITE" id="PS50048"/>
    </source>
</evidence>
<evidence type="ECO:0000256" key="2">
    <source>
        <dbReference type="ARBA" id="ARBA00022723"/>
    </source>
</evidence>
<feature type="region of interest" description="Disordered" evidence="7">
    <location>
        <begin position="100"/>
        <end position="130"/>
    </location>
</feature>
<name>A0A6A6XJR4_9PLEO</name>
<evidence type="ECO:0000256" key="3">
    <source>
        <dbReference type="ARBA" id="ARBA00022737"/>
    </source>
</evidence>
<dbReference type="InterPro" id="IPR001138">
    <property type="entry name" value="Zn2Cys6_DnaBD"/>
</dbReference>
<keyword evidence="5" id="KW-0862">Zinc</keyword>
<dbReference type="AlphaFoldDB" id="A0A6A6XJR4"/>